<comment type="subcellular location">
    <subcellularLocation>
        <location evidence="1">Cell membrane</location>
        <topology evidence="1">Multi-pass membrane protein</topology>
    </subcellularLocation>
</comment>
<dbReference type="InterPro" id="IPR017039">
    <property type="entry name" value="Virul_fac_BrkB"/>
</dbReference>
<proteinExistence type="predicted"/>
<name>A0A0F9XEN0_9ZZZZ</name>
<keyword evidence="5 6" id="KW-0472">Membrane</keyword>
<dbReference type="AlphaFoldDB" id="A0A0F9XEN0"/>
<evidence type="ECO:0000256" key="2">
    <source>
        <dbReference type="ARBA" id="ARBA00022475"/>
    </source>
</evidence>
<dbReference type="PANTHER" id="PTHR30213:SF0">
    <property type="entry name" value="UPF0761 MEMBRANE PROTEIN YIHY"/>
    <property type="match status" value="1"/>
</dbReference>
<feature type="transmembrane region" description="Helical" evidence="6">
    <location>
        <begin position="34"/>
        <end position="56"/>
    </location>
</feature>
<dbReference type="Pfam" id="PF03631">
    <property type="entry name" value="Virul_fac_BrkB"/>
    <property type="match status" value="1"/>
</dbReference>
<comment type="caution">
    <text evidence="7">The sequence shown here is derived from an EMBL/GenBank/DDBJ whole genome shotgun (WGS) entry which is preliminary data.</text>
</comment>
<reference evidence="7" key="1">
    <citation type="journal article" date="2015" name="Nature">
        <title>Complex archaea that bridge the gap between prokaryotes and eukaryotes.</title>
        <authorList>
            <person name="Spang A."/>
            <person name="Saw J.H."/>
            <person name="Jorgensen S.L."/>
            <person name="Zaremba-Niedzwiedzka K."/>
            <person name="Martijn J."/>
            <person name="Lind A.E."/>
            <person name="van Eijk R."/>
            <person name="Schleper C."/>
            <person name="Guy L."/>
            <person name="Ettema T.J."/>
        </authorList>
    </citation>
    <scope>NUCLEOTIDE SEQUENCE</scope>
</reference>
<gene>
    <name evidence="7" type="ORF">LCGC14_0156150</name>
</gene>
<evidence type="ECO:0000256" key="1">
    <source>
        <dbReference type="ARBA" id="ARBA00004651"/>
    </source>
</evidence>
<keyword evidence="4 6" id="KW-1133">Transmembrane helix</keyword>
<evidence type="ECO:0000256" key="6">
    <source>
        <dbReference type="SAM" id="Phobius"/>
    </source>
</evidence>
<evidence type="ECO:0000256" key="3">
    <source>
        <dbReference type="ARBA" id="ARBA00022692"/>
    </source>
</evidence>
<accession>A0A0F9XEN0</accession>
<feature type="transmembrane region" description="Helical" evidence="6">
    <location>
        <begin position="246"/>
        <end position="268"/>
    </location>
</feature>
<dbReference type="GO" id="GO:0005886">
    <property type="term" value="C:plasma membrane"/>
    <property type="evidence" value="ECO:0007669"/>
    <property type="project" value="UniProtKB-SubCell"/>
</dbReference>
<protein>
    <submittedName>
        <fullName evidence="7">Uncharacterized protein</fullName>
    </submittedName>
</protein>
<feature type="transmembrane region" description="Helical" evidence="6">
    <location>
        <begin position="95"/>
        <end position="114"/>
    </location>
</feature>
<feature type="transmembrane region" description="Helical" evidence="6">
    <location>
        <begin position="135"/>
        <end position="156"/>
    </location>
</feature>
<feature type="transmembrane region" description="Helical" evidence="6">
    <location>
        <begin position="211"/>
        <end position="234"/>
    </location>
</feature>
<feature type="transmembrane region" description="Helical" evidence="6">
    <location>
        <begin position="176"/>
        <end position="199"/>
    </location>
</feature>
<sequence>MAMMDLRGVGFWTVIKRTLKGFSEDDMSTYAAALAYRALFALFPFTLFLIALLGFLNVPEFFDWLREQASIALPPAAMEEVNPVIDQLQEERGGLVSAGILIALWTASVGVRALMNAMNNAYDVEEGRPVWKLTILSIIYTVGIALMLLAAAGIMITGSQVMEWLAGVVGFEDSVLTLWAVLRWPLAALLLTTVVALLYYFAPDVEQEFRFITPGSVVAVIVWIVASIGFGIYVQNFGNYDAIYGSIGTIIILMLYFYISSAVLLLGAEMNAVIEHASVEGKEQGDKEVNG</sequence>
<dbReference type="PIRSF" id="PIRSF035875">
    <property type="entry name" value="RNase_BN"/>
    <property type="match status" value="1"/>
</dbReference>
<organism evidence="7">
    <name type="scientific">marine sediment metagenome</name>
    <dbReference type="NCBI Taxonomy" id="412755"/>
    <lineage>
        <taxon>unclassified sequences</taxon>
        <taxon>metagenomes</taxon>
        <taxon>ecological metagenomes</taxon>
    </lineage>
</organism>
<keyword evidence="3 6" id="KW-0812">Transmembrane</keyword>
<evidence type="ECO:0000256" key="5">
    <source>
        <dbReference type="ARBA" id="ARBA00023136"/>
    </source>
</evidence>
<dbReference type="PANTHER" id="PTHR30213">
    <property type="entry name" value="INNER MEMBRANE PROTEIN YHJD"/>
    <property type="match status" value="1"/>
</dbReference>
<keyword evidence="2" id="KW-1003">Cell membrane</keyword>
<evidence type="ECO:0000313" key="7">
    <source>
        <dbReference type="EMBL" id="KKN97496.1"/>
    </source>
</evidence>
<evidence type="ECO:0000256" key="4">
    <source>
        <dbReference type="ARBA" id="ARBA00022989"/>
    </source>
</evidence>
<dbReference type="EMBL" id="LAZR01000057">
    <property type="protein sequence ID" value="KKN97496.1"/>
    <property type="molecule type" value="Genomic_DNA"/>
</dbReference>
<dbReference type="NCBIfam" id="TIGR00765">
    <property type="entry name" value="yihY_not_rbn"/>
    <property type="match status" value="1"/>
</dbReference>